<keyword evidence="1 3" id="KW-0547">Nucleotide-binding</keyword>
<reference evidence="5 6" key="1">
    <citation type="submission" date="2021-06" db="EMBL/GenBank/DDBJ databases">
        <title>Description of novel taxa of the family Lachnospiraceae.</title>
        <authorList>
            <person name="Chaplin A.V."/>
            <person name="Sokolova S.R."/>
            <person name="Pikina A.P."/>
            <person name="Korzhanova M."/>
            <person name="Belova V."/>
            <person name="Korostin D."/>
            <person name="Efimov B.A."/>
        </authorList>
    </citation>
    <scope>NUCLEOTIDE SEQUENCE [LARGE SCALE GENOMIC DNA]</scope>
    <source>
        <strain evidence="5 6">ASD4241</strain>
    </source>
</reference>
<keyword evidence="2 3" id="KW-0067">ATP-binding</keyword>
<dbReference type="CDD" id="cd02022">
    <property type="entry name" value="DPCK"/>
    <property type="match status" value="1"/>
</dbReference>
<keyword evidence="3" id="KW-0963">Cytoplasm</keyword>
<dbReference type="PANTHER" id="PTHR10695:SF46">
    <property type="entry name" value="BIFUNCTIONAL COENZYME A SYNTHASE-RELATED"/>
    <property type="match status" value="1"/>
</dbReference>
<evidence type="ECO:0000256" key="3">
    <source>
        <dbReference type="HAMAP-Rule" id="MF_00376"/>
    </source>
</evidence>
<keyword evidence="3 5" id="KW-0808">Transferase</keyword>
<keyword evidence="3 5" id="KW-0418">Kinase</keyword>
<comment type="pathway">
    <text evidence="3">Cofactor biosynthesis; coenzyme A biosynthesis; CoA from (R)-pantothenate: step 5/5.</text>
</comment>
<evidence type="ECO:0000256" key="1">
    <source>
        <dbReference type="ARBA" id="ARBA00022741"/>
    </source>
</evidence>
<proteinExistence type="inferred from homology"/>
<evidence type="ECO:0000313" key="6">
    <source>
        <dbReference type="Proteomes" id="UP001314681"/>
    </source>
</evidence>
<dbReference type="RefSeq" id="WP_158355257.1">
    <property type="nucleotide sequence ID" value="NZ_JAHQCX010000023.1"/>
</dbReference>
<accession>A0ABS6KE36</accession>
<protein>
    <recommendedName>
        <fullName evidence="3 4">Dephospho-CoA kinase</fullName>
        <ecNumber evidence="3 4">2.7.1.24</ecNumber>
    </recommendedName>
    <alternativeName>
        <fullName evidence="3">Dephosphocoenzyme A kinase</fullName>
    </alternativeName>
</protein>
<dbReference type="Gene3D" id="3.40.50.300">
    <property type="entry name" value="P-loop containing nucleotide triphosphate hydrolases"/>
    <property type="match status" value="1"/>
</dbReference>
<dbReference type="Proteomes" id="UP001314681">
    <property type="component" value="Unassembled WGS sequence"/>
</dbReference>
<dbReference type="SUPFAM" id="SSF52540">
    <property type="entry name" value="P-loop containing nucleoside triphosphate hydrolases"/>
    <property type="match status" value="1"/>
</dbReference>
<evidence type="ECO:0000256" key="2">
    <source>
        <dbReference type="ARBA" id="ARBA00022840"/>
    </source>
</evidence>
<organism evidence="5 6">
    <name type="scientific">Diplocloster modestus</name>
    <dbReference type="NCBI Taxonomy" id="2850322"/>
    <lineage>
        <taxon>Bacteria</taxon>
        <taxon>Bacillati</taxon>
        <taxon>Bacillota</taxon>
        <taxon>Clostridia</taxon>
        <taxon>Lachnospirales</taxon>
        <taxon>Lachnospiraceae</taxon>
        <taxon>Diplocloster</taxon>
    </lineage>
</organism>
<dbReference type="InterPro" id="IPR001977">
    <property type="entry name" value="Depp_CoAkinase"/>
</dbReference>
<comment type="caution">
    <text evidence="5">The sequence shown here is derived from an EMBL/GenBank/DDBJ whole genome shotgun (WGS) entry which is preliminary data.</text>
</comment>
<comment type="catalytic activity">
    <reaction evidence="3">
        <text>3'-dephospho-CoA + ATP = ADP + CoA + H(+)</text>
        <dbReference type="Rhea" id="RHEA:18245"/>
        <dbReference type="ChEBI" id="CHEBI:15378"/>
        <dbReference type="ChEBI" id="CHEBI:30616"/>
        <dbReference type="ChEBI" id="CHEBI:57287"/>
        <dbReference type="ChEBI" id="CHEBI:57328"/>
        <dbReference type="ChEBI" id="CHEBI:456216"/>
        <dbReference type="EC" id="2.7.1.24"/>
    </reaction>
</comment>
<evidence type="ECO:0000313" key="5">
    <source>
        <dbReference type="EMBL" id="MBU9728756.1"/>
    </source>
</evidence>
<comment type="subcellular location">
    <subcellularLocation>
        <location evidence="3">Cytoplasm</location>
    </subcellularLocation>
</comment>
<sequence>MKVIGITGGVGSGKSTILEYIGRNYNARVIQADKVGHLMMETGQPGYYQVVETFGSGILNGDQTVNRAKLSALVFEKPELLAKLEKIIHPAVKTYIVEEIDKEREAGKLSLVLVEAALLIEDNYRVLCDEFWYIYASDDIRRERLKRSRGYSDEKVERIMAHQLSAEEYRRHCAKEIDNNGELSYVYVQIDRKMRESGIRKRQE</sequence>
<dbReference type="PANTHER" id="PTHR10695">
    <property type="entry name" value="DEPHOSPHO-COA KINASE-RELATED"/>
    <property type="match status" value="1"/>
</dbReference>
<comment type="similarity">
    <text evidence="3">Belongs to the CoaE family.</text>
</comment>
<evidence type="ECO:0000256" key="4">
    <source>
        <dbReference type="NCBIfam" id="TIGR00152"/>
    </source>
</evidence>
<dbReference type="PROSITE" id="PS51219">
    <property type="entry name" value="DPCK"/>
    <property type="match status" value="1"/>
</dbReference>
<keyword evidence="3" id="KW-0173">Coenzyme A biosynthesis</keyword>
<dbReference type="GO" id="GO:0004140">
    <property type="term" value="F:dephospho-CoA kinase activity"/>
    <property type="evidence" value="ECO:0007669"/>
    <property type="project" value="UniProtKB-EC"/>
</dbReference>
<dbReference type="HAMAP" id="MF_00376">
    <property type="entry name" value="Dephospho_CoA_kinase"/>
    <property type="match status" value="1"/>
</dbReference>
<name>A0ABS6KE36_9FIRM</name>
<keyword evidence="6" id="KW-1185">Reference proteome</keyword>
<feature type="binding site" evidence="3">
    <location>
        <begin position="11"/>
        <end position="16"/>
    </location>
    <ligand>
        <name>ATP</name>
        <dbReference type="ChEBI" id="CHEBI:30616"/>
    </ligand>
</feature>
<dbReference type="Pfam" id="PF01121">
    <property type="entry name" value="CoaE"/>
    <property type="match status" value="1"/>
</dbReference>
<dbReference type="EMBL" id="JAHQCX010000023">
    <property type="protein sequence ID" value="MBU9728756.1"/>
    <property type="molecule type" value="Genomic_DNA"/>
</dbReference>
<dbReference type="InterPro" id="IPR027417">
    <property type="entry name" value="P-loop_NTPase"/>
</dbReference>
<comment type="function">
    <text evidence="3">Catalyzes the phosphorylation of the 3'-hydroxyl group of dephosphocoenzyme A to form coenzyme A.</text>
</comment>
<dbReference type="NCBIfam" id="TIGR00152">
    <property type="entry name" value="dephospho-CoA kinase"/>
    <property type="match status" value="1"/>
</dbReference>
<gene>
    <name evidence="3 5" type="primary">coaE</name>
    <name evidence="5" type="ORF">KTH90_22450</name>
</gene>
<dbReference type="EC" id="2.7.1.24" evidence="3 4"/>